<evidence type="ECO:0000256" key="3">
    <source>
        <dbReference type="PIRSR" id="PIRSR001238-2"/>
    </source>
</evidence>
<feature type="binding site" evidence="3">
    <location>
        <position position="97"/>
    </location>
    <ligand>
        <name>substrate</name>
    </ligand>
</feature>
<feature type="binding site" evidence="3">
    <location>
        <position position="224"/>
    </location>
    <ligand>
        <name>substrate</name>
    </ligand>
</feature>
<comment type="subcellular location">
    <subcellularLocation>
        <location evidence="1">Cytoplasm</location>
    </subcellularLocation>
</comment>
<dbReference type="GeneID" id="90543262"/>
<feature type="binding site" description="via carbamate group" evidence="4">
    <location>
        <position position="153"/>
    </location>
    <ligand>
        <name>Zn(2+)</name>
        <dbReference type="ChEBI" id="CHEBI:29105"/>
        <label>2</label>
        <note>catalytic</note>
    </ligand>
</feature>
<dbReference type="GO" id="GO:0005737">
    <property type="term" value="C:cytoplasm"/>
    <property type="evidence" value="ECO:0007669"/>
    <property type="project" value="UniProtKB-SubCell"/>
</dbReference>
<feature type="binding site" evidence="4">
    <location>
        <position position="192"/>
    </location>
    <ligand>
        <name>Zn(2+)</name>
        <dbReference type="ChEBI" id="CHEBI:29105"/>
        <label>2</label>
        <note>catalytic</note>
    </ligand>
</feature>
<dbReference type="GO" id="GO:0016810">
    <property type="term" value="F:hydrolase activity, acting on carbon-nitrogen (but not peptide) bonds"/>
    <property type="evidence" value="ECO:0007669"/>
    <property type="project" value="InterPro"/>
</dbReference>
<dbReference type="SUPFAM" id="SSF51338">
    <property type="entry name" value="Composite domain of metallo-dependent hydrolases"/>
    <property type="match status" value="1"/>
</dbReference>
<dbReference type="PANTHER" id="PTHR11647">
    <property type="entry name" value="HYDRANTOINASE/DIHYDROPYRIMIDINASE FAMILY MEMBER"/>
    <property type="match status" value="1"/>
</dbReference>
<dbReference type="InterPro" id="IPR010229">
    <property type="entry name" value="Pept_M38_dipep"/>
</dbReference>
<reference evidence="7 8" key="1">
    <citation type="submission" date="2016-10" db="EMBL/GenBank/DDBJ databases">
        <authorList>
            <person name="de Groot N.N."/>
        </authorList>
    </citation>
    <scope>NUCLEOTIDE SEQUENCE [LARGE SCALE GENOMIC DNA]</scope>
    <source>
        <strain evidence="7 8">NLAE-zl-G419</strain>
    </source>
</reference>
<protein>
    <recommendedName>
        <fullName evidence="1">Isoaspartyl dipeptidase</fullName>
        <ecNumber evidence="1">3.4.19.-</ecNumber>
    </recommendedName>
</protein>
<dbReference type="InterPro" id="IPR032466">
    <property type="entry name" value="Metal_Hydrolase"/>
</dbReference>
<dbReference type="eggNOG" id="COG0044">
    <property type="taxonomic scope" value="Bacteria"/>
</dbReference>
<keyword evidence="1 4" id="KW-0479">Metal-binding</keyword>
<dbReference type="Proteomes" id="UP000182135">
    <property type="component" value="Unassembled WGS sequence"/>
</dbReference>
<comment type="cofactor">
    <cofactor evidence="1 4">
        <name>Zn(2+)</name>
        <dbReference type="ChEBI" id="CHEBI:29105"/>
    </cofactor>
    <text evidence="1 4">Binds 2 Zn(2+) ions per subunit.</text>
</comment>
<dbReference type="InterPro" id="IPR006680">
    <property type="entry name" value="Amidohydro-rel"/>
</dbReference>
<keyword evidence="1 4" id="KW-0862">Zinc</keyword>
<evidence type="ECO:0000256" key="5">
    <source>
        <dbReference type="PIRSR" id="PIRSR001238-50"/>
    </source>
</evidence>
<feature type="binding site" evidence="3">
    <location>
        <position position="160"/>
    </location>
    <ligand>
        <name>substrate</name>
    </ligand>
</feature>
<gene>
    <name evidence="7" type="ORF">SAMN04487885_1063</name>
</gene>
<feature type="binding site" evidence="4">
    <location>
        <position position="61"/>
    </location>
    <ligand>
        <name>Zn(2+)</name>
        <dbReference type="ChEBI" id="CHEBI:29105"/>
        <label>1</label>
        <note>catalytic</note>
    </ligand>
</feature>
<dbReference type="GO" id="GO:0008798">
    <property type="term" value="F:beta-aspartyl-peptidase activity"/>
    <property type="evidence" value="ECO:0007669"/>
    <property type="project" value="InterPro"/>
</dbReference>
<feature type="binding site" evidence="4">
    <location>
        <position position="59"/>
    </location>
    <ligand>
        <name>Zn(2+)</name>
        <dbReference type="ChEBI" id="CHEBI:29105"/>
        <label>1</label>
        <note>catalytic</note>
    </ligand>
</feature>
<evidence type="ECO:0000313" key="7">
    <source>
        <dbReference type="EMBL" id="SFF66394.1"/>
    </source>
</evidence>
<comment type="PTM">
    <text evidence="5">Carbamylation allows a single lysine to coordinate two zinc ions.</text>
</comment>
<evidence type="ECO:0000259" key="6">
    <source>
        <dbReference type="Pfam" id="PF01979"/>
    </source>
</evidence>
<feature type="binding site" description="via carbamate group" evidence="4">
    <location>
        <position position="153"/>
    </location>
    <ligand>
        <name>Zn(2+)</name>
        <dbReference type="ChEBI" id="CHEBI:29105"/>
        <label>1</label>
        <note>catalytic</note>
    </ligand>
</feature>
<dbReference type="Pfam" id="PF01979">
    <property type="entry name" value="Amidohydro_1"/>
    <property type="match status" value="1"/>
</dbReference>
<dbReference type="PIRSF" id="PIRSF001238">
    <property type="entry name" value="IadA"/>
    <property type="match status" value="1"/>
</dbReference>
<feature type="binding site" evidence="4">
    <location>
        <position position="221"/>
    </location>
    <ligand>
        <name>Zn(2+)</name>
        <dbReference type="ChEBI" id="CHEBI:29105"/>
        <label>2</label>
        <note>catalytic</note>
    </ligand>
</feature>
<evidence type="ECO:0000256" key="2">
    <source>
        <dbReference type="PIRSR" id="PIRSR001238-1"/>
    </source>
</evidence>
<evidence type="ECO:0000256" key="1">
    <source>
        <dbReference type="PIRNR" id="PIRNR001238"/>
    </source>
</evidence>
<dbReference type="GO" id="GO:0006508">
    <property type="term" value="P:proteolysis"/>
    <property type="evidence" value="ECO:0007669"/>
    <property type="project" value="UniProtKB-KW"/>
</dbReference>
<feature type="domain" description="Amidohydrolase-related" evidence="6">
    <location>
        <begin position="50"/>
        <end position="367"/>
    </location>
</feature>
<keyword evidence="8" id="KW-1185">Reference proteome</keyword>
<feature type="binding site" evidence="4">
    <location>
        <position position="276"/>
    </location>
    <ligand>
        <name>Zn(2+)</name>
        <dbReference type="ChEBI" id="CHEBI:29105"/>
        <label>1</label>
        <note>catalytic</note>
    </ligand>
</feature>
<dbReference type="EC" id="3.4.19.-" evidence="1"/>
<dbReference type="AlphaFoldDB" id="A0A1I2KHF5"/>
<dbReference type="PANTHER" id="PTHR11647:SF1">
    <property type="entry name" value="COLLAPSIN RESPONSE MEDIATOR PROTEIN"/>
    <property type="match status" value="1"/>
</dbReference>
<feature type="active site" description="Proton acceptor" evidence="2">
    <location>
        <position position="276"/>
    </location>
</feature>
<keyword evidence="1" id="KW-0482">Metalloprotease</keyword>
<sequence length="381" mass="41292">MILIKNIKIYSPKYIGKKDILLSGGKITCIDECIDFQSKNLKIIDGTGKILIPGFIDQHVHITGGGGEGSFKTRVPEIMLSKLTKAGITTVIGILGTDGTTRSVENLIAKTKGLKEEGISAYAHTGSYEYPSITITGSVKRDIIFIDEIIGVKIALSDHRSSSISTQELARLASDARAAGMIGGKAGIVVVHIGDGELGFNKINELIKISEVPIKTIRPTHINRNRKLFNEAIDFAMRGGIIDLTCGMHEELSPRRAIKEAMKVGVPVENMTVSSDGYGSWSRYDEFGNLVKIGVSSVNAIYEEFKAMVLEEKMDLELALKFVTSNIAKAVNLYPKKGTICSDADGDVILLEEETLIINTVIANGKIMVENGEAVILGTYE</sequence>
<evidence type="ECO:0000256" key="4">
    <source>
        <dbReference type="PIRSR" id="PIRSR001238-3"/>
    </source>
</evidence>
<keyword evidence="1" id="KW-0645">Protease</keyword>
<dbReference type="NCBIfam" id="TIGR01975">
    <property type="entry name" value="isoAsp_dipep"/>
    <property type="match status" value="1"/>
</dbReference>
<dbReference type="STRING" id="1529.SAMN04487885_1063"/>
<dbReference type="Gene3D" id="2.30.40.10">
    <property type="entry name" value="Urease, subunit C, domain 1"/>
    <property type="match status" value="1"/>
</dbReference>
<proteinExistence type="inferred from homology"/>
<feature type="binding site" evidence="3">
    <location>
        <position position="280"/>
    </location>
    <ligand>
        <name>substrate</name>
    </ligand>
</feature>
<keyword evidence="1" id="KW-0378">Hydrolase</keyword>
<dbReference type="InterPro" id="IPR050378">
    <property type="entry name" value="Metallo-dep_Hydrolases_sf"/>
</dbReference>
<comment type="similarity">
    <text evidence="1">Belongs to the peptidase M38 family.</text>
</comment>
<comment type="function">
    <text evidence="1">Catalyzes the hydrolytic cleavage of a subset of L-isoaspartyl (L-beta-aspartyl) dipeptides. Used to degrade proteins damaged by L-isoaspartyl residues formation.</text>
</comment>
<organism evidence="7 8">
    <name type="scientific">Clostridium cadaveris</name>
    <dbReference type="NCBI Taxonomy" id="1529"/>
    <lineage>
        <taxon>Bacteria</taxon>
        <taxon>Bacillati</taxon>
        <taxon>Bacillota</taxon>
        <taxon>Clostridia</taxon>
        <taxon>Eubacteriales</taxon>
        <taxon>Clostridiaceae</taxon>
        <taxon>Clostridium</taxon>
    </lineage>
</organism>
<accession>A0A1I2KHF5</accession>
<dbReference type="RefSeq" id="WP_074844877.1">
    <property type="nucleotide sequence ID" value="NZ_BAAACD010000027.1"/>
</dbReference>
<dbReference type="GO" id="GO:0008237">
    <property type="term" value="F:metallopeptidase activity"/>
    <property type="evidence" value="ECO:0007669"/>
    <property type="project" value="UniProtKB-KW"/>
</dbReference>
<feature type="binding site" evidence="3">
    <location>
        <begin position="66"/>
        <end position="68"/>
    </location>
    <ligand>
        <name>substrate</name>
    </ligand>
</feature>
<name>A0A1I2KHF5_9CLOT</name>
<dbReference type="InterPro" id="IPR011059">
    <property type="entry name" value="Metal-dep_hydrolase_composite"/>
</dbReference>
<dbReference type="SUPFAM" id="SSF51556">
    <property type="entry name" value="Metallo-dependent hydrolases"/>
    <property type="match status" value="1"/>
</dbReference>
<dbReference type="EMBL" id="FOOE01000006">
    <property type="protein sequence ID" value="SFF66394.1"/>
    <property type="molecule type" value="Genomic_DNA"/>
</dbReference>
<dbReference type="OrthoDB" id="9775607at2"/>
<evidence type="ECO:0000313" key="8">
    <source>
        <dbReference type="Proteomes" id="UP000182135"/>
    </source>
</evidence>
<feature type="binding site" evidence="3">
    <location>
        <position position="128"/>
    </location>
    <ligand>
        <name>substrate</name>
    </ligand>
</feature>
<dbReference type="GO" id="GO:0046872">
    <property type="term" value="F:metal ion binding"/>
    <property type="evidence" value="ECO:0007669"/>
    <property type="project" value="UniProtKB-KW"/>
</dbReference>
<feature type="modified residue" description="N6-carboxylysine" evidence="5">
    <location>
        <position position="153"/>
    </location>
</feature>
<dbReference type="Gene3D" id="3.20.20.140">
    <property type="entry name" value="Metal-dependent hydrolases"/>
    <property type="match status" value="1"/>
</dbReference>
<comment type="PTM">
    <text evidence="1">Carboxylation allows a single lysine to coordinate two zinc ions.</text>
</comment>